<gene>
    <name evidence="1" type="ORF">H9Q80_10530</name>
</gene>
<dbReference type="Pfam" id="PF09719">
    <property type="entry name" value="C_GCAxxG_C_C"/>
    <property type="match status" value="1"/>
</dbReference>
<proteinExistence type="predicted"/>
<organism evidence="1 2">
    <name type="scientific">[Eubacterium] hominis</name>
    <dbReference type="NCBI Taxonomy" id="2764325"/>
    <lineage>
        <taxon>Bacteria</taxon>
        <taxon>Bacillati</taxon>
        <taxon>Bacillota</taxon>
        <taxon>Erysipelotrichia</taxon>
        <taxon>Erysipelotrichales</taxon>
        <taxon>Erysipelotrichaceae</taxon>
        <taxon>Amedibacillus</taxon>
    </lineage>
</organism>
<dbReference type="RefSeq" id="WP_117454442.1">
    <property type="nucleotide sequence ID" value="NZ_CP060636.1"/>
</dbReference>
<dbReference type="KEGG" id="ehn:H9Q80_10530"/>
<sequence length="139" mass="15613">MNHKIQAITNFEKGYNCAQAVACAYADDLGIDEELLFRLTEGFGGGFAHMGYMCGTLSGLTIVESYRKCRDMKHMPNGKLETYAHIQPIIQAFQKEIKAVNCKDILEKGDQTLINGKKKCCRSCVMMACDLLDHPWIEN</sequence>
<dbReference type="AlphaFoldDB" id="A0A7G9GIU7"/>
<reference evidence="1 2" key="1">
    <citation type="submission" date="2020-08" db="EMBL/GenBank/DDBJ databases">
        <authorList>
            <person name="Liu C."/>
            <person name="Sun Q."/>
        </authorList>
    </citation>
    <scope>NUCLEOTIDE SEQUENCE [LARGE SCALE GENOMIC DNA]</scope>
    <source>
        <strain evidence="1 2">NSJ-61</strain>
    </source>
</reference>
<accession>A0A7G9GIU7</accession>
<dbReference type="InterPro" id="IPR010181">
    <property type="entry name" value="CGCAxxGCC_motif"/>
</dbReference>
<protein>
    <submittedName>
        <fullName evidence="1">C_GCAxxG_C_C family protein</fullName>
    </submittedName>
</protein>
<name>A0A7G9GIU7_9FIRM</name>
<keyword evidence="2" id="KW-1185">Reference proteome</keyword>
<dbReference type="EMBL" id="CP060636">
    <property type="protein sequence ID" value="QNM10729.1"/>
    <property type="molecule type" value="Genomic_DNA"/>
</dbReference>
<evidence type="ECO:0000313" key="2">
    <source>
        <dbReference type="Proteomes" id="UP000515856"/>
    </source>
</evidence>
<dbReference type="Proteomes" id="UP000515856">
    <property type="component" value="Chromosome"/>
</dbReference>
<dbReference type="NCBIfam" id="TIGR01909">
    <property type="entry name" value="C_GCAxxG_C_C"/>
    <property type="match status" value="1"/>
</dbReference>
<evidence type="ECO:0000313" key="1">
    <source>
        <dbReference type="EMBL" id="QNM10729.1"/>
    </source>
</evidence>